<proteinExistence type="predicted"/>
<organism evidence="2 3">
    <name type="scientific">Congregibacter variabilis</name>
    <dbReference type="NCBI Taxonomy" id="3081200"/>
    <lineage>
        <taxon>Bacteria</taxon>
        <taxon>Pseudomonadati</taxon>
        <taxon>Pseudomonadota</taxon>
        <taxon>Gammaproteobacteria</taxon>
        <taxon>Cellvibrionales</taxon>
        <taxon>Halieaceae</taxon>
        <taxon>Congregibacter</taxon>
    </lineage>
</organism>
<keyword evidence="3" id="KW-1185">Reference proteome</keyword>
<reference evidence="2 3" key="1">
    <citation type="submission" date="2023-10" db="EMBL/GenBank/DDBJ databases">
        <title>Two novel species belonging to the OM43/NOR5 clade.</title>
        <authorList>
            <person name="Park M."/>
        </authorList>
    </citation>
    <scope>NUCLEOTIDE SEQUENCE [LARGE SCALE GENOMIC DNA]</scope>
    <source>
        <strain evidence="2 3">IMCC43200</strain>
    </source>
</reference>
<dbReference type="RefSeq" id="WP_407349278.1">
    <property type="nucleotide sequence ID" value="NZ_CP136864.1"/>
</dbReference>
<gene>
    <name evidence="2" type="ORF">R0135_05615</name>
</gene>
<dbReference type="InterPro" id="IPR008775">
    <property type="entry name" value="Phytyl_CoA_dOase-like"/>
</dbReference>
<dbReference type="Pfam" id="PF05721">
    <property type="entry name" value="PhyH"/>
    <property type="match status" value="1"/>
</dbReference>
<dbReference type="EMBL" id="CP136864">
    <property type="protein sequence ID" value="WOJ94641.1"/>
    <property type="molecule type" value="Genomic_DNA"/>
</dbReference>
<dbReference type="PANTHER" id="PTHR20883:SF48">
    <property type="entry name" value="ECTOINE DIOXYGENASE"/>
    <property type="match status" value="1"/>
</dbReference>
<evidence type="ECO:0000313" key="3">
    <source>
        <dbReference type="Proteomes" id="UP001626537"/>
    </source>
</evidence>
<dbReference type="Gene3D" id="2.60.120.620">
    <property type="entry name" value="q2cbj1_9rhob like domain"/>
    <property type="match status" value="1"/>
</dbReference>
<protein>
    <submittedName>
        <fullName evidence="2">Phytanoyl-CoA dioxygenase family protein</fullName>
    </submittedName>
</protein>
<keyword evidence="2" id="KW-0560">Oxidoreductase</keyword>
<keyword evidence="2" id="KW-0223">Dioxygenase</keyword>
<evidence type="ECO:0000313" key="2">
    <source>
        <dbReference type="EMBL" id="WOJ94641.1"/>
    </source>
</evidence>
<comment type="cofactor">
    <cofactor evidence="1">
        <name>Fe(2+)</name>
        <dbReference type="ChEBI" id="CHEBI:29033"/>
    </cofactor>
</comment>
<name>A0ABZ0I6I4_9GAMM</name>
<dbReference type="Proteomes" id="UP001626537">
    <property type="component" value="Chromosome"/>
</dbReference>
<evidence type="ECO:0000256" key="1">
    <source>
        <dbReference type="ARBA" id="ARBA00001954"/>
    </source>
</evidence>
<sequence length="295" mass="33505">MVAVGTAASFVEAQYQPLTPSKPSEGYEELRERFQAEGYLYFPRVLDSSIVQPVLEDMLSVLSPHIHWSSAAASPVLAGDPFFESDPLWDRLYPKVQALESLHRIFHCCEVRRLMDLVAGPDVFVYPMKMARIAAPRKLGFETPPHQDAFSHHAGPTMAGIWIALHDADEAMGRLTILPGSHMHGVRPVFEAQGVGGVQCEIHPEETLWHVSNVTAGDVIIFHSQTVHRAQANVDKHRVRLSVDSRFCDYGAPVFSTNLEPHHAWRIPELDWDYVYRDWKTQDLRHYWLDYPGLF</sequence>
<dbReference type="PANTHER" id="PTHR20883">
    <property type="entry name" value="PHYTANOYL-COA DIOXYGENASE DOMAIN CONTAINING 1"/>
    <property type="match status" value="1"/>
</dbReference>
<dbReference type="GO" id="GO:0051213">
    <property type="term" value="F:dioxygenase activity"/>
    <property type="evidence" value="ECO:0007669"/>
    <property type="project" value="UniProtKB-KW"/>
</dbReference>
<accession>A0ABZ0I6I4</accession>
<dbReference type="SUPFAM" id="SSF51197">
    <property type="entry name" value="Clavaminate synthase-like"/>
    <property type="match status" value="1"/>
</dbReference>